<evidence type="ECO:0000256" key="1">
    <source>
        <dbReference type="ARBA" id="ARBA00023172"/>
    </source>
</evidence>
<feature type="domain" description="Tyr recombinase" evidence="2">
    <location>
        <begin position="214"/>
        <end position="402"/>
    </location>
</feature>
<gene>
    <name evidence="3" type="ORF">G6N77_19310</name>
</gene>
<dbReference type="Gene3D" id="1.10.443.10">
    <property type="entry name" value="Intergrase catalytic core"/>
    <property type="match status" value="1"/>
</dbReference>
<dbReference type="InterPro" id="IPR002104">
    <property type="entry name" value="Integrase_catalytic"/>
</dbReference>
<dbReference type="Pfam" id="PF00589">
    <property type="entry name" value="Phage_integrase"/>
    <property type="match status" value="1"/>
</dbReference>
<dbReference type="InterPro" id="IPR050090">
    <property type="entry name" value="Tyrosine_recombinase_XerCD"/>
</dbReference>
<dbReference type="PANTHER" id="PTHR30349:SF90">
    <property type="entry name" value="TYROSINE RECOMBINASE XERD"/>
    <property type="match status" value="1"/>
</dbReference>
<dbReference type="PANTHER" id="PTHR30349">
    <property type="entry name" value="PHAGE INTEGRASE-RELATED"/>
    <property type="match status" value="1"/>
</dbReference>
<dbReference type="PROSITE" id="PS51898">
    <property type="entry name" value="TYR_RECOMBINASE"/>
    <property type="match status" value="1"/>
</dbReference>
<keyword evidence="4" id="KW-1185">Reference proteome</keyword>
<evidence type="ECO:0000259" key="2">
    <source>
        <dbReference type="PROSITE" id="PS51898"/>
    </source>
</evidence>
<proteinExistence type="predicted"/>
<dbReference type="SUPFAM" id="SSF56349">
    <property type="entry name" value="DNA breaking-rejoining enzymes"/>
    <property type="match status" value="1"/>
</dbReference>
<evidence type="ECO:0000313" key="3">
    <source>
        <dbReference type="EMBL" id="NGN85590.1"/>
    </source>
</evidence>
<dbReference type="RefSeq" id="WP_165183796.1">
    <property type="nucleotide sequence ID" value="NZ_JAAKZI010000066.1"/>
</dbReference>
<evidence type="ECO:0000313" key="4">
    <source>
        <dbReference type="Proteomes" id="UP000479226"/>
    </source>
</evidence>
<comment type="caution">
    <text evidence="3">The sequence shown here is derived from an EMBL/GenBank/DDBJ whole genome shotgun (WGS) entry which is preliminary data.</text>
</comment>
<keyword evidence="1" id="KW-0233">DNA recombination</keyword>
<reference evidence="3 4" key="1">
    <citation type="submission" date="2020-02" db="EMBL/GenBank/DDBJ databases">
        <title>Genome sequence of the type strain DSM 27180 of Arthrobacter silviterrae.</title>
        <authorList>
            <person name="Gao J."/>
            <person name="Sun J."/>
        </authorList>
    </citation>
    <scope>NUCLEOTIDE SEQUENCE [LARGE SCALE GENOMIC DNA]</scope>
    <source>
        <strain evidence="3 4">DSM 27180</strain>
    </source>
</reference>
<organism evidence="3 4">
    <name type="scientific">Arthrobacter silviterrae</name>
    <dbReference type="NCBI Taxonomy" id="2026658"/>
    <lineage>
        <taxon>Bacteria</taxon>
        <taxon>Bacillati</taxon>
        <taxon>Actinomycetota</taxon>
        <taxon>Actinomycetes</taxon>
        <taxon>Micrococcales</taxon>
        <taxon>Micrococcaceae</taxon>
        <taxon>Arthrobacter</taxon>
    </lineage>
</organism>
<sequence>MKIPIGELISKADAEVLKLNHAASTLMQYRWAWHRFAVFCFEQGITEFTDETLAAYLQFLTTERAEGRFQEWKYKLLRKTALVLSEVNDTGMYRWKLSKHAGPNDALNPVFRLIQEHFERWLTQKGLAEATQELYAIVGRRTMTSWQGRDVPGPAALTGADVASALVSLAESYQPGSMRTVLTAVRVLCQFLEESQGCSGLVRAVPRIVSRRVRHVSVLPAEEVEMLTNTPDLGKVLGRRDRAMLLLGARTGLRPVDIVALRLRDVDWRQGQITVAQHKTNVVLTLPLLADVGEAIAGYLLHDRPAGVDDDHVFLRANAPYVALSPSGSAYDVSARAFARAGIGSQPGQGRGFRVLRSSLATRMLEGGTSLPVISGALGHRGISSAKHYLSADEERMRACCLDFAGIEPRTAMP</sequence>
<dbReference type="InterPro" id="IPR011010">
    <property type="entry name" value="DNA_brk_join_enz"/>
</dbReference>
<name>A0ABX0DIG7_9MICC</name>
<dbReference type="EMBL" id="JAAKZI010000066">
    <property type="protein sequence ID" value="NGN85590.1"/>
    <property type="molecule type" value="Genomic_DNA"/>
</dbReference>
<accession>A0ABX0DIG7</accession>
<protein>
    <submittedName>
        <fullName evidence="3">Tyrosine-type recombinase/integrase</fullName>
    </submittedName>
</protein>
<dbReference type="Proteomes" id="UP000479226">
    <property type="component" value="Unassembled WGS sequence"/>
</dbReference>
<dbReference type="InterPro" id="IPR013762">
    <property type="entry name" value="Integrase-like_cat_sf"/>
</dbReference>